<protein>
    <submittedName>
        <fullName evidence="5">RRM domain-containing protein</fullName>
    </submittedName>
</protein>
<feature type="domain" description="RRM" evidence="3">
    <location>
        <begin position="52"/>
        <end position="126"/>
    </location>
</feature>
<dbReference type="CDD" id="cd12353">
    <property type="entry name" value="RRM2_TIA1_like"/>
    <property type="match status" value="1"/>
</dbReference>
<accession>A0A914CLH7</accession>
<dbReference type="AlphaFoldDB" id="A0A914CLH7"/>
<dbReference type="PANTHER" id="PTHR47640:SF5">
    <property type="entry name" value="RRM DOMAIN-CONTAINING PROTEIN"/>
    <property type="match status" value="1"/>
</dbReference>
<evidence type="ECO:0000313" key="4">
    <source>
        <dbReference type="Proteomes" id="UP000887540"/>
    </source>
</evidence>
<dbReference type="InterPro" id="IPR050825">
    <property type="entry name" value="RBM42_RBP45_47-like"/>
</dbReference>
<proteinExistence type="predicted"/>
<dbReference type="GO" id="GO:0043488">
    <property type="term" value="P:regulation of mRNA stability"/>
    <property type="evidence" value="ECO:0007669"/>
    <property type="project" value="TreeGrafter"/>
</dbReference>
<dbReference type="Gene3D" id="3.30.70.330">
    <property type="match status" value="2"/>
</dbReference>
<dbReference type="PROSITE" id="PS50102">
    <property type="entry name" value="RRM"/>
    <property type="match status" value="2"/>
</dbReference>
<feature type="domain" description="RRM" evidence="3">
    <location>
        <begin position="140"/>
        <end position="218"/>
    </location>
</feature>
<evidence type="ECO:0000313" key="5">
    <source>
        <dbReference type="WBParaSite" id="ACRNAN_scaffold11615.g13769.t1"/>
    </source>
</evidence>
<dbReference type="Pfam" id="PF00076">
    <property type="entry name" value="RRM_1"/>
    <property type="match status" value="2"/>
</dbReference>
<dbReference type="WBParaSite" id="ACRNAN_scaffold11615.g13769.t1">
    <property type="protein sequence ID" value="ACRNAN_scaffold11615.g13769.t1"/>
    <property type="gene ID" value="ACRNAN_scaffold11615.g13769"/>
</dbReference>
<sequence>MAFGLYGYGAFPYGTPFAASEDYSDGGYNPMYHFQAAQNAGFSVGTADTNPRTLYVGNLDPNVTEEFIASLFGQIGLVTKAKIIDPTTEPYAFVEFADHYGASLALSAMNGRTLLDRQIKVNWAIKAAQPVIKVDTSKHFNVFVGDLSPEVDNKALMEAFAPFGAISDAKVIKDPQTLKSKGYGFVSYPNREEAERAIEQMNGQWLGRRVIRTNWATRKPVIDE</sequence>
<dbReference type="GO" id="GO:0003729">
    <property type="term" value="F:mRNA binding"/>
    <property type="evidence" value="ECO:0007669"/>
    <property type="project" value="InterPro"/>
</dbReference>
<evidence type="ECO:0000256" key="1">
    <source>
        <dbReference type="ARBA" id="ARBA00022884"/>
    </source>
</evidence>
<dbReference type="SMART" id="SM00360">
    <property type="entry name" value="RRM"/>
    <property type="match status" value="2"/>
</dbReference>
<name>A0A914CLH7_9BILA</name>
<organism evidence="4 5">
    <name type="scientific">Acrobeloides nanus</name>
    <dbReference type="NCBI Taxonomy" id="290746"/>
    <lineage>
        <taxon>Eukaryota</taxon>
        <taxon>Metazoa</taxon>
        <taxon>Ecdysozoa</taxon>
        <taxon>Nematoda</taxon>
        <taxon>Chromadorea</taxon>
        <taxon>Rhabditida</taxon>
        <taxon>Tylenchina</taxon>
        <taxon>Cephalobomorpha</taxon>
        <taxon>Cephaloboidea</taxon>
        <taxon>Cephalobidae</taxon>
        <taxon>Acrobeloides</taxon>
    </lineage>
</organism>
<dbReference type="Proteomes" id="UP000887540">
    <property type="component" value="Unplaced"/>
</dbReference>
<keyword evidence="1 2" id="KW-0694">RNA-binding</keyword>
<evidence type="ECO:0000259" key="3">
    <source>
        <dbReference type="PROSITE" id="PS50102"/>
    </source>
</evidence>
<dbReference type="InterPro" id="IPR000504">
    <property type="entry name" value="RRM_dom"/>
</dbReference>
<dbReference type="GO" id="GO:0034063">
    <property type="term" value="P:stress granule assembly"/>
    <property type="evidence" value="ECO:0007669"/>
    <property type="project" value="TreeGrafter"/>
</dbReference>
<dbReference type="SUPFAM" id="SSF54928">
    <property type="entry name" value="RNA-binding domain, RBD"/>
    <property type="match status" value="1"/>
</dbReference>
<evidence type="ECO:0000256" key="2">
    <source>
        <dbReference type="PROSITE-ProRule" id="PRU00176"/>
    </source>
</evidence>
<dbReference type="InterPro" id="IPR035979">
    <property type="entry name" value="RBD_domain_sf"/>
</dbReference>
<dbReference type="InterPro" id="IPR012677">
    <property type="entry name" value="Nucleotide-bd_a/b_plait_sf"/>
</dbReference>
<dbReference type="GO" id="GO:0010494">
    <property type="term" value="C:cytoplasmic stress granule"/>
    <property type="evidence" value="ECO:0007669"/>
    <property type="project" value="TreeGrafter"/>
</dbReference>
<dbReference type="GO" id="GO:0000184">
    <property type="term" value="P:nuclear-transcribed mRNA catabolic process, nonsense-mediated decay"/>
    <property type="evidence" value="ECO:0007669"/>
    <property type="project" value="TreeGrafter"/>
</dbReference>
<dbReference type="PANTHER" id="PTHR47640">
    <property type="entry name" value="TRNA SELENOCYSTEINE 1-ASSOCIATED PROTEIN 1-RELATED-RELATED"/>
    <property type="match status" value="1"/>
</dbReference>
<reference evidence="5" key="1">
    <citation type="submission" date="2022-11" db="UniProtKB">
        <authorList>
            <consortium name="WormBaseParasite"/>
        </authorList>
    </citation>
    <scope>IDENTIFICATION</scope>
</reference>
<keyword evidence="4" id="KW-1185">Reference proteome</keyword>